<dbReference type="Proteomes" id="UP000245202">
    <property type="component" value="Unassembled WGS sequence"/>
</dbReference>
<feature type="transmembrane region" description="Helical" evidence="9">
    <location>
        <begin position="57"/>
        <end position="76"/>
    </location>
</feature>
<evidence type="ECO:0000256" key="5">
    <source>
        <dbReference type="ARBA" id="ARBA00022692"/>
    </source>
</evidence>
<keyword evidence="6 9" id="KW-1133">Transmembrane helix</keyword>
<name>A0A2R5F1P3_9BACL</name>
<dbReference type="Pfam" id="PF02632">
    <property type="entry name" value="BioY"/>
    <property type="match status" value="1"/>
</dbReference>
<accession>A0A2R5F1P3</accession>
<evidence type="ECO:0000256" key="6">
    <source>
        <dbReference type="ARBA" id="ARBA00022989"/>
    </source>
</evidence>
<keyword evidence="5 9" id="KW-0812">Transmembrane</keyword>
<dbReference type="Gene3D" id="1.10.1760.20">
    <property type="match status" value="1"/>
</dbReference>
<evidence type="ECO:0000256" key="9">
    <source>
        <dbReference type="SAM" id="Phobius"/>
    </source>
</evidence>
<gene>
    <name evidence="10" type="ORF">PAT3040_04339</name>
</gene>
<dbReference type="InterPro" id="IPR003784">
    <property type="entry name" value="BioY"/>
</dbReference>
<evidence type="ECO:0000256" key="2">
    <source>
        <dbReference type="ARBA" id="ARBA00010692"/>
    </source>
</evidence>
<keyword evidence="11" id="KW-1185">Reference proteome</keyword>
<evidence type="ECO:0000256" key="1">
    <source>
        <dbReference type="ARBA" id="ARBA00004651"/>
    </source>
</evidence>
<keyword evidence="7 8" id="KW-0472">Membrane</keyword>
<feature type="transmembrane region" description="Helical" evidence="9">
    <location>
        <begin position="88"/>
        <end position="108"/>
    </location>
</feature>
<comment type="caution">
    <text evidence="10">The sequence shown here is derived from an EMBL/GenBank/DDBJ whole genome shotgun (WGS) entry which is preliminary data.</text>
</comment>
<proteinExistence type="inferred from homology"/>
<evidence type="ECO:0000313" key="11">
    <source>
        <dbReference type="Proteomes" id="UP000245202"/>
    </source>
</evidence>
<protein>
    <recommendedName>
        <fullName evidence="8">Biotin transporter</fullName>
    </recommendedName>
</protein>
<feature type="transmembrane region" description="Helical" evidence="9">
    <location>
        <begin position="162"/>
        <end position="188"/>
    </location>
</feature>
<dbReference type="EMBL" id="BDQX01000243">
    <property type="protein sequence ID" value="GBG09681.1"/>
    <property type="molecule type" value="Genomic_DNA"/>
</dbReference>
<comment type="subcellular location">
    <subcellularLocation>
        <location evidence="1 8">Cell membrane</location>
        <topology evidence="1 8">Multi-pass membrane protein</topology>
    </subcellularLocation>
</comment>
<feature type="transmembrane region" description="Helical" evidence="9">
    <location>
        <begin position="35"/>
        <end position="52"/>
    </location>
</feature>
<dbReference type="AlphaFoldDB" id="A0A2R5F1P3"/>
<evidence type="ECO:0000256" key="3">
    <source>
        <dbReference type="ARBA" id="ARBA00022448"/>
    </source>
</evidence>
<dbReference type="GO" id="GO:0015225">
    <property type="term" value="F:biotin transmembrane transporter activity"/>
    <property type="evidence" value="ECO:0007669"/>
    <property type="project" value="UniProtKB-UniRule"/>
</dbReference>
<dbReference type="PANTHER" id="PTHR34295:SF4">
    <property type="entry name" value="BIOTIN TRANSPORTER BIOY-RELATED"/>
    <property type="match status" value="1"/>
</dbReference>
<dbReference type="GO" id="GO:0005886">
    <property type="term" value="C:plasma membrane"/>
    <property type="evidence" value="ECO:0007669"/>
    <property type="project" value="UniProtKB-SubCell"/>
</dbReference>
<dbReference type="PIRSF" id="PIRSF016661">
    <property type="entry name" value="BioY"/>
    <property type="match status" value="1"/>
</dbReference>
<keyword evidence="4 8" id="KW-1003">Cell membrane</keyword>
<evidence type="ECO:0000256" key="7">
    <source>
        <dbReference type="ARBA" id="ARBA00023136"/>
    </source>
</evidence>
<reference evidence="10 11" key="1">
    <citation type="submission" date="2017-08" db="EMBL/GenBank/DDBJ databases">
        <title>Substantial Increase in Enzyme Production by Combined Drug-Resistance Mutations in Paenibacillus agaridevorans.</title>
        <authorList>
            <person name="Tanaka Y."/>
            <person name="Funane K."/>
            <person name="Hosaka T."/>
            <person name="Shiwa Y."/>
            <person name="Fujita N."/>
            <person name="Miyazaki T."/>
            <person name="Yoshikawa H."/>
            <person name="Murakami K."/>
            <person name="Kasahara K."/>
            <person name="Inaoka T."/>
            <person name="Hiraga Y."/>
            <person name="Ochi K."/>
        </authorList>
    </citation>
    <scope>NUCLEOTIDE SEQUENCE [LARGE SCALE GENOMIC DNA]</scope>
    <source>
        <strain evidence="10 11">T-3040</strain>
    </source>
</reference>
<organism evidence="10 11">
    <name type="scientific">Paenibacillus agaridevorans</name>
    <dbReference type="NCBI Taxonomy" id="171404"/>
    <lineage>
        <taxon>Bacteria</taxon>
        <taxon>Bacillati</taxon>
        <taxon>Bacillota</taxon>
        <taxon>Bacilli</taxon>
        <taxon>Bacillales</taxon>
        <taxon>Paenibacillaceae</taxon>
        <taxon>Paenibacillus</taxon>
    </lineage>
</organism>
<evidence type="ECO:0000313" key="10">
    <source>
        <dbReference type="EMBL" id="GBG09681.1"/>
    </source>
</evidence>
<feature type="transmembrane region" description="Helical" evidence="9">
    <location>
        <begin position="120"/>
        <end position="142"/>
    </location>
</feature>
<keyword evidence="3 8" id="KW-0813">Transport</keyword>
<comment type="similarity">
    <text evidence="2 8">Belongs to the BioY family.</text>
</comment>
<evidence type="ECO:0000256" key="8">
    <source>
        <dbReference type="PIRNR" id="PIRNR016661"/>
    </source>
</evidence>
<evidence type="ECO:0000256" key="4">
    <source>
        <dbReference type="ARBA" id="ARBA00022475"/>
    </source>
</evidence>
<sequence length="209" mass="22295">MMKNVLSIRSLVFTALFSALFIVLSLQQMKLTLTPIPITLQTFAVILAGLFLKPKQAFASILAVIALTATGLPLIGGKGGLSLLLGPTGGFIFAFPFCAMFISLVVGKMLENERLMRNKAVAAIVLFVIMESLSSLLTYVLGIPWMMKVLDFTLHEALVAGFYPFILGDAIKSALGVAVAIGLASLILRIRSSSAGAPSASHHETMIIR</sequence>
<dbReference type="PANTHER" id="PTHR34295">
    <property type="entry name" value="BIOTIN TRANSPORTER BIOY"/>
    <property type="match status" value="1"/>
</dbReference>